<dbReference type="PROSITE" id="PS50011">
    <property type="entry name" value="PROTEIN_KINASE_DOM"/>
    <property type="match status" value="1"/>
</dbReference>
<proteinExistence type="predicted"/>
<accession>A0ABN9SFF2</accession>
<dbReference type="Pfam" id="PF00069">
    <property type="entry name" value="Pkinase"/>
    <property type="match status" value="1"/>
</dbReference>
<feature type="domain" description="Protein kinase" evidence="3">
    <location>
        <begin position="1"/>
        <end position="189"/>
    </location>
</feature>
<reference evidence="4" key="1">
    <citation type="submission" date="2023-10" db="EMBL/GenBank/DDBJ databases">
        <authorList>
            <person name="Chen Y."/>
            <person name="Shah S."/>
            <person name="Dougan E. K."/>
            <person name="Thang M."/>
            <person name="Chan C."/>
        </authorList>
    </citation>
    <scope>NUCLEOTIDE SEQUENCE [LARGE SCALE GENOMIC DNA]</scope>
</reference>
<keyword evidence="1" id="KW-0547">Nucleotide-binding</keyword>
<dbReference type="InterPro" id="IPR000719">
    <property type="entry name" value="Prot_kinase_dom"/>
</dbReference>
<dbReference type="Gene3D" id="1.10.510.10">
    <property type="entry name" value="Transferase(Phosphotransferase) domain 1"/>
    <property type="match status" value="1"/>
</dbReference>
<name>A0ABN9SFF2_9DINO</name>
<protein>
    <recommendedName>
        <fullName evidence="3">Protein kinase domain-containing protein</fullName>
    </recommendedName>
</protein>
<dbReference type="InterPro" id="IPR011009">
    <property type="entry name" value="Kinase-like_dom_sf"/>
</dbReference>
<evidence type="ECO:0000313" key="5">
    <source>
        <dbReference type="Proteomes" id="UP001189429"/>
    </source>
</evidence>
<dbReference type="SUPFAM" id="SSF56112">
    <property type="entry name" value="Protein kinase-like (PK-like)"/>
    <property type="match status" value="1"/>
</dbReference>
<dbReference type="Proteomes" id="UP001189429">
    <property type="component" value="Unassembled WGS sequence"/>
</dbReference>
<gene>
    <name evidence="4" type="ORF">PCOR1329_LOCUS29269</name>
</gene>
<evidence type="ECO:0000256" key="2">
    <source>
        <dbReference type="ARBA" id="ARBA00022840"/>
    </source>
</evidence>
<evidence type="ECO:0000259" key="3">
    <source>
        <dbReference type="PROSITE" id="PS50011"/>
    </source>
</evidence>
<comment type="caution">
    <text evidence="4">The sequence shown here is derived from an EMBL/GenBank/DDBJ whole genome shotgun (WGS) entry which is preliminary data.</text>
</comment>
<evidence type="ECO:0000256" key="1">
    <source>
        <dbReference type="ARBA" id="ARBA00022741"/>
    </source>
</evidence>
<keyword evidence="5" id="KW-1185">Reference proteome</keyword>
<sequence length="192" mass="20515">MRGISGAPAEREELARPIARRLVDAVMQIHMHGLAHGDLSLENVLLAEEGGGPQAVDIRLIDFGCSTGPAASGLRGKPSYQAPELHLEAEYDAFAVDAFSLGVMIFTVVVGNYPWSSTRPSAGGCQVFQFYAEKGLTAYLQRRRIRVDNQVVVLSDVLSPSLTDLLAGLLAVNSSNRLTVAGACKHSWLAAP</sequence>
<dbReference type="EMBL" id="CAUYUJ010011001">
    <property type="protein sequence ID" value="CAK0830705.1"/>
    <property type="molecule type" value="Genomic_DNA"/>
</dbReference>
<dbReference type="SMART" id="SM00220">
    <property type="entry name" value="S_TKc"/>
    <property type="match status" value="1"/>
</dbReference>
<dbReference type="PANTHER" id="PTHR24346">
    <property type="entry name" value="MAP/MICROTUBULE AFFINITY-REGULATING KINASE"/>
    <property type="match status" value="1"/>
</dbReference>
<organism evidence="4 5">
    <name type="scientific">Prorocentrum cordatum</name>
    <dbReference type="NCBI Taxonomy" id="2364126"/>
    <lineage>
        <taxon>Eukaryota</taxon>
        <taxon>Sar</taxon>
        <taxon>Alveolata</taxon>
        <taxon>Dinophyceae</taxon>
        <taxon>Prorocentrales</taxon>
        <taxon>Prorocentraceae</taxon>
        <taxon>Prorocentrum</taxon>
    </lineage>
</organism>
<dbReference type="PANTHER" id="PTHR24346:SF75">
    <property type="entry name" value="AURORA KINASE"/>
    <property type="match status" value="1"/>
</dbReference>
<keyword evidence="2" id="KW-0067">ATP-binding</keyword>
<evidence type="ECO:0000313" key="4">
    <source>
        <dbReference type="EMBL" id="CAK0830705.1"/>
    </source>
</evidence>